<evidence type="ECO:0000256" key="5">
    <source>
        <dbReference type="ARBA" id="ARBA00023054"/>
    </source>
</evidence>
<dbReference type="SMART" id="SM00129">
    <property type="entry name" value="KISc"/>
    <property type="match status" value="1"/>
</dbReference>
<keyword evidence="4 6" id="KW-0067">ATP-binding</keyword>
<feature type="compositionally biased region" description="Basic and acidic residues" evidence="8">
    <location>
        <begin position="1607"/>
        <end position="1620"/>
    </location>
</feature>
<evidence type="ECO:0000256" key="6">
    <source>
        <dbReference type="PROSITE-ProRule" id="PRU00283"/>
    </source>
</evidence>
<organism evidence="11">
    <name type="scientific">Aphanomyces astaci</name>
    <name type="common">Crayfish plague agent</name>
    <dbReference type="NCBI Taxonomy" id="112090"/>
    <lineage>
        <taxon>Eukaryota</taxon>
        <taxon>Sar</taxon>
        <taxon>Stramenopiles</taxon>
        <taxon>Oomycota</taxon>
        <taxon>Saprolegniomycetes</taxon>
        <taxon>Saprolegniales</taxon>
        <taxon>Verrucalvaceae</taxon>
        <taxon>Aphanomyces</taxon>
    </lineage>
</organism>
<dbReference type="SUPFAM" id="SSF49785">
    <property type="entry name" value="Galactose-binding domain-like"/>
    <property type="match status" value="2"/>
</dbReference>
<dbReference type="GO" id="GO:0005524">
    <property type="term" value="F:ATP binding"/>
    <property type="evidence" value="ECO:0007669"/>
    <property type="project" value="UniProtKB-UniRule"/>
</dbReference>
<dbReference type="GO" id="GO:0007018">
    <property type="term" value="P:microtubule-based movement"/>
    <property type="evidence" value="ECO:0007669"/>
    <property type="project" value="InterPro"/>
</dbReference>
<dbReference type="Pfam" id="PF10243">
    <property type="entry name" value="MIP-T3"/>
    <property type="match status" value="1"/>
</dbReference>
<dbReference type="Gene3D" id="1.10.418.50">
    <property type="entry name" value="Microtubule-binding protein MIP-T3"/>
    <property type="match status" value="1"/>
</dbReference>
<dbReference type="GeneID" id="20812042"/>
<comment type="subcellular location">
    <subcellularLocation>
        <location evidence="1">Cytoplasm</location>
    </subcellularLocation>
</comment>
<feature type="binding site" evidence="6">
    <location>
        <begin position="90"/>
        <end position="97"/>
    </location>
    <ligand>
        <name>ATP</name>
        <dbReference type="ChEBI" id="CHEBI:30616"/>
    </ligand>
</feature>
<evidence type="ECO:0000256" key="4">
    <source>
        <dbReference type="ARBA" id="ARBA00022840"/>
    </source>
</evidence>
<dbReference type="VEuPathDB" id="FungiDB:H257_10046"/>
<feature type="domain" description="F5/8 type C" evidence="9">
    <location>
        <begin position="927"/>
        <end position="994"/>
    </location>
</feature>
<evidence type="ECO:0000256" key="7">
    <source>
        <dbReference type="SAM" id="Coils"/>
    </source>
</evidence>
<name>W4G8P8_APHAT</name>
<evidence type="ECO:0008006" key="12">
    <source>
        <dbReference type="Google" id="ProtNLM"/>
    </source>
</evidence>
<sequence>MSAEAENIRVAVRCRPMSEKEIREQAQSCFVCKNGNAVLTNPENKDEVHEFGFDLVYGIDTEQRCVYEDFGRPVLERAFGGYNGTIFAYGQTGSGKTFSMTGFAGNEAMEGLIPRMNKALFEKIQVEKANDPNKLFLVECSFFEIYNEIIYDLLDSSSAKDKKNKGLEIKEHSVLGIYVKDLQERVVESREEVIELMTLGASNRTVGYTNMNSESSRSHSIFVIKIHQKDSSDESKNVFAKVNLVDLAGSERAAGTGAVGTRLKEGANINKSLSALGNVINALVEDARTGKKSFIPYRNSKLTRVLQESLGGNSLCSMLATLSPANINFIETLGTLKYASRAKSIKVNAKKNEEASQISQLSEEIAALKKKLGEQAESGLDPREKNEIVAKYEKQIQEIDAVRMQTWEDKAKLSKQHEMERKKLAKERARADQKTQEEKIKKWKLLEAKADIELAIRATRELDVGDDAWIGMTTKVKALDQDVKDARTLICVFKDSLDKDVAAWKAAQGGSDEPDDGASSSHVTASQLCTKLKNIQDESAKMMALESELLRHTSTLIDAVCDECDKLAPAPSTKELKQVLEDRDKALAITRSMLQMYRAALVTTLKTERKRILNFTEASMLMVSELQTQIDSPHLDDNRKKARMLATKSLTGAMDTCAKLAVAAKSEAPRVQIPKGDVHALGVEAKVLGDDKLSASSGDAKRARLNGPNCWIAAPEDATPWLKVDLGGFKLVESVLIQGGVVGGSSVLSNAPLVLTKTNMDMLAKLYDPVAVTGDHQQTYDIAKHILSWTGLLKTAQVPTKLFSRPPVRFLHDVITLVVANTAYGQSLFTDKEKDYSQLTDKKDKSEYLVKVLHLVASSFHGVVEIKATESNILAGKEPDQTMQFLALFCLGAIRHLAATLPEETNHVADAAAAATLPPPVETQQAWVTDCDVECSVDGDTWTKVPWNGSNVGSADAFTAVATKLPQPTVARYVKFVPTKWNVAPAMRCEVLGFKLTEKDDTLADVQAEGVHYLGLLTTLFTAGELILDEARVKWKKAKDVQREKQAELKHVLVEIDTWKSQVAALKAELEGSNKALDKCKADKADVDKQLTATTAKWDAATVKCTSLEEQQKKTKASLDAITSQFHDATKEATSWKQQHVQVSDQLKSMGQSKAELEKLIETLRGQLTSKSAIEGATDSKLATLSADLQSVTIQLDETKRSLQRSEKAAADGLVERDELQTQLALARTALTSKDEALEALEAKLKTQLGESHAQLDAAQASLAEATNKHRDIDAQLQKAVAHTLALQADMENAKQRGVESTHVEVKRLHDEAVESEKRVFQMQAQQVRLQADNERLEAKYASVEEKVKVFEAKQAEFALEVETLQKERKQLVEQEEELQLQLQVVTDERDSARQKEEQLFVENAEKEQEIERIRDGYVWVTDRMNNKEDELAELQDQLEKYQSVLKLAGGADSTLHPRPTTGSTDYLSGLYKAAFGKDLDYGNYTTPGDIQNQLLQWIQNQHQQSPYKGRDPQTKQGTSDGVPPRSSSDTLSSARNHQDRNATPLEDSKRGYATTPSPKLSSIPIEDAKSVDTVGPHDRKDTPPSVSNPPGSMSSQAKALQPPGTKDVHDAKGEAKGADVKGGVTLVSPLSTPQPAPPLKTTEKCDVEAKTIDRVSGNGGEGTKAASPKEGVTPTNDTGGGPSLGPALATSATATPPKKDQRLPPTLLRRDSIEDLMPEIQDTAKTNPDATEVADEYDDDFDAYDDENSARRGGKSKRRSVDKAASAKVPVEAPVEPVSEKTMAQHSTPSKTTAPSPTKG</sequence>
<feature type="compositionally biased region" description="Basic and acidic residues" evidence="8">
    <location>
        <begin position="1698"/>
        <end position="1714"/>
    </location>
</feature>
<feature type="domain" description="F5/8 type C" evidence="9">
    <location>
        <begin position="666"/>
        <end position="739"/>
    </location>
</feature>
<dbReference type="Pfam" id="PF00754">
    <property type="entry name" value="F5_F8_type_C"/>
    <property type="match status" value="1"/>
</dbReference>
<dbReference type="EMBL" id="KI913139">
    <property type="protein sequence ID" value="ETV75651.1"/>
    <property type="molecule type" value="Genomic_DNA"/>
</dbReference>
<evidence type="ECO:0000313" key="11">
    <source>
        <dbReference type="EMBL" id="ETV75651.1"/>
    </source>
</evidence>
<dbReference type="InterPro" id="IPR027640">
    <property type="entry name" value="Kinesin-like_fam"/>
</dbReference>
<dbReference type="CDD" id="cd00106">
    <property type="entry name" value="KISc"/>
    <property type="match status" value="1"/>
</dbReference>
<protein>
    <recommendedName>
        <fullName evidence="12">Kinesin motor domain-containing protein</fullName>
    </recommendedName>
</protein>
<accession>W4G8P8</accession>
<dbReference type="InterPro" id="IPR027417">
    <property type="entry name" value="P-loop_NTPase"/>
</dbReference>
<reference evidence="11" key="1">
    <citation type="submission" date="2013-12" db="EMBL/GenBank/DDBJ databases">
        <title>The Genome Sequence of Aphanomyces astaci APO3.</title>
        <authorList>
            <consortium name="The Broad Institute Genomics Platform"/>
            <person name="Russ C."/>
            <person name="Tyler B."/>
            <person name="van West P."/>
            <person name="Dieguez-Uribeondo J."/>
            <person name="Young S.K."/>
            <person name="Zeng Q."/>
            <person name="Gargeya S."/>
            <person name="Fitzgerald M."/>
            <person name="Abouelleil A."/>
            <person name="Alvarado L."/>
            <person name="Chapman S.B."/>
            <person name="Gainer-Dewar J."/>
            <person name="Goldberg J."/>
            <person name="Griggs A."/>
            <person name="Gujja S."/>
            <person name="Hansen M."/>
            <person name="Howarth C."/>
            <person name="Imamovic A."/>
            <person name="Ireland A."/>
            <person name="Larimer J."/>
            <person name="McCowan C."/>
            <person name="Murphy C."/>
            <person name="Pearson M."/>
            <person name="Poon T.W."/>
            <person name="Priest M."/>
            <person name="Roberts A."/>
            <person name="Saif S."/>
            <person name="Shea T."/>
            <person name="Sykes S."/>
            <person name="Wortman J."/>
            <person name="Nusbaum C."/>
            <person name="Birren B."/>
        </authorList>
    </citation>
    <scope>NUCLEOTIDE SEQUENCE [LARGE SCALE GENOMIC DNA]</scope>
    <source>
        <strain evidence="11">APO3</strain>
    </source>
</reference>
<dbReference type="Gene3D" id="2.60.120.260">
    <property type="entry name" value="Galactose-binding domain-like"/>
    <property type="match status" value="2"/>
</dbReference>
<dbReference type="FunFam" id="3.40.850.10:FF:000077">
    <property type="entry name" value="Putative Unc104-like kinesin"/>
    <property type="match status" value="1"/>
</dbReference>
<keyword evidence="5 7" id="KW-0175">Coiled coil</keyword>
<dbReference type="GO" id="GO:0007052">
    <property type="term" value="P:mitotic spindle organization"/>
    <property type="evidence" value="ECO:0007669"/>
    <property type="project" value="TreeGrafter"/>
</dbReference>
<dbReference type="OrthoDB" id="121574at2759"/>
<feature type="compositionally biased region" description="Basic and acidic residues" evidence="8">
    <location>
        <begin position="1567"/>
        <end position="1583"/>
    </location>
</feature>
<dbReference type="Pfam" id="PF00225">
    <property type="entry name" value="Kinesin"/>
    <property type="match status" value="1"/>
</dbReference>
<evidence type="ECO:0000256" key="1">
    <source>
        <dbReference type="ARBA" id="ARBA00004496"/>
    </source>
</evidence>
<feature type="coiled-coil region" evidence="7">
    <location>
        <begin position="1147"/>
        <end position="1209"/>
    </location>
</feature>
<dbReference type="Gene3D" id="3.40.850.10">
    <property type="entry name" value="Kinesin motor domain"/>
    <property type="match status" value="1"/>
</dbReference>
<feature type="coiled-coil region" evidence="7">
    <location>
        <begin position="410"/>
        <end position="439"/>
    </location>
</feature>
<dbReference type="RefSeq" id="XP_009834782.1">
    <property type="nucleotide sequence ID" value="XM_009836480.1"/>
</dbReference>
<feature type="compositionally biased region" description="Low complexity" evidence="8">
    <location>
        <begin position="1687"/>
        <end position="1697"/>
    </location>
</feature>
<dbReference type="InterPro" id="IPR036961">
    <property type="entry name" value="Kinesin_motor_dom_sf"/>
</dbReference>
<feature type="compositionally biased region" description="Polar residues" evidence="8">
    <location>
        <begin position="1515"/>
        <end position="1536"/>
    </location>
</feature>
<comment type="similarity">
    <text evidence="6">Belongs to the TRAFAC class myosin-kinesin ATPase superfamily. Kinesin family.</text>
</comment>
<feature type="coiled-coil region" evidence="7">
    <location>
        <begin position="351"/>
        <end position="378"/>
    </location>
</feature>
<dbReference type="SUPFAM" id="SSF57997">
    <property type="entry name" value="Tropomyosin"/>
    <property type="match status" value="1"/>
</dbReference>
<feature type="coiled-coil region" evidence="7">
    <location>
        <begin position="1056"/>
        <end position="1083"/>
    </location>
</feature>
<feature type="compositionally biased region" description="Polar residues" evidence="8">
    <location>
        <begin position="1585"/>
        <end position="1599"/>
    </location>
</feature>
<dbReference type="PRINTS" id="PR00380">
    <property type="entry name" value="KINESINHEAVY"/>
</dbReference>
<dbReference type="PANTHER" id="PTHR47969:SF15">
    <property type="entry name" value="CHROMOSOME-ASSOCIATED KINESIN KIF4A-RELATED"/>
    <property type="match status" value="1"/>
</dbReference>
<dbReference type="InterPro" id="IPR040468">
    <property type="entry name" value="TRAF3IP1_N"/>
</dbReference>
<evidence type="ECO:0000256" key="8">
    <source>
        <dbReference type="SAM" id="MobiDB-lite"/>
    </source>
</evidence>
<dbReference type="STRING" id="112090.W4G8P8"/>
<dbReference type="InterPro" id="IPR001752">
    <property type="entry name" value="Kinesin_motor_dom"/>
</dbReference>
<feature type="coiled-coil region" evidence="7">
    <location>
        <begin position="1320"/>
        <end position="1452"/>
    </location>
</feature>
<keyword evidence="3 6" id="KW-0547">Nucleotide-binding</keyword>
<dbReference type="InterPro" id="IPR000421">
    <property type="entry name" value="FA58C"/>
</dbReference>
<dbReference type="SUPFAM" id="SSF52540">
    <property type="entry name" value="P-loop containing nucleoside triphosphate hydrolases"/>
    <property type="match status" value="1"/>
</dbReference>
<dbReference type="InterPro" id="IPR008979">
    <property type="entry name" value="Galactose-bd-like_sf"/>
</dbReference>
<feature type="compositionally biased region" description="Low complexity" evidence="8">
    <location>
        <begin position="1764"/>
        <end position="1801"/>
    </location>
</feature>
<evidence type="ECO:0000259" key="9">
    <source>
        <dbReference type="PROSITE" id="PS50022"/>
    </source>
</evidence>
<dbReference type="InterPro" id="IPR019821">
    <property type="entry name" value="Kinesin_motor_CS"/>
</dbReference>
<dbReference type="Gene3D" id="1.10.287.1490">
    <property type="match status" value="1"/>
</dbReference>
<feature type="domain" description="Kinesin motor" evidence="10">
    <location>
        <begin position="7"/>
        <end position="345"/>
    </location>
</feature>
<keyword evidence="6" id="KW-0505">Motor protein</keyword>
<dbReference type="PANTHER" id="PTHR47969">
    <property type="entry name" value="CHROMOSOME-ASSOCIATED KINESIN KIF4A-RELATED"/>
    <property type="match status" value="1"/>
</dbReference>
<evidence type="ECO:0000256" key="3">
    <source>
        <dbReference type="ARBA" id="ARBA00022741"/>
    </source>
</evidence>
<dbReference type="GO" id="GO:0005737">
    <property type="term" value="C:cytoplasm"/>
    <property type="evidence" value="ECO:0007669"/>
    <property type="project" value="UniProtKB-SubCell"/>
</dbReference>
<dbReference type="PROSITE" id="PS00411">
    <property type="entry name" value="KINESIN_MOTOR_1"/>
    <property type="match status" value="1"/>
</dbReference>
<dbReference type="InterPro" id="IPR042576">
    <property type="entry name" value="TRAF3IP1_N_sf"/>
</dbReference>
<dbReference type="GO" id="GO:0003777">
    <property type="term" value="F:microtubule motor activity"/>
    <property type="evidence" value="ECO:0007669"/>
    <property type="project" value="InterPro"/>
</dbReference>
<feature type="region of interest" description="Disordered" evidence="8">
    <location>
        <begin position="1502"/>
        <end position="1801"/>
    </location>
</feature>
<evidence type="ECO:0000259" key="10">
    <source>
        <dbReference type="PROSITE" id="PS50067"/>
    </source>
</evidence>
<feature type="compositionally biased region" description="Basic and acidic residues" evidence="8">
    <location>
        <begin position="1642"/>
        <end position="1654"/>
    </location>
</feature>
<keyword evidence="2" id="KW-0963">Cytoplasm</keyword>
<dbReference type="GO" id="GO:0005875">
    <property type="term" value="C:microtubule associated complex"/>
    <property type="evidence" value="ECO:0007669"/>
    <property type="project" value="TreeGrafter"/>
</dbReference>
<feature type="compositionally biased region" description="Basic and acidic residues" evidence="8">
    <location>
        <begin position="1537"/>
        <end position="1551"/>
    </location>
</feature>
<dbReference type="PROSITE" id="PS50022">
    <property type="entry name" value="FA58C_3"/>
    <property type="match status" value="2"/>
</dbReference>
<dbReference type="PROSITE" id="PS50067">
    <property type="entry name" value="KINESIN_MOTOR_2"/>
    <property type="match status" value="1"/>
</dbReference>
<feature type="compositionally biased region" description="Acidic residues" evidence="8">
    <location>
        <begin position="1733"/>
        <end position="1748"/>
    </location>
</feature>
<evidence type="ECO:0000256" key="2">
    <source>
        <dbReference type="ARBA" id="ARBA00022490"/>
    </source>
</evidence>
<dbReference type="GO" id="GO:0051231">
    <property type="term" value="P:spindle elongation"/>
    <property type="evidence" value="ECO:0007669"/>
    <property type="project" value="TreeGrafter"/>
</dbReference>
<proteinExistence type="inferred from homology"/>
<dbReference type="GO" id="GO:0008017">
    <property type="term" value="F:microtubule binding"/>
    <property type="evidence" value="ECO:0007669"/>
    <property type="project" value="InterPro"/>
</dbReference>
<gene>
    <name evidence="11" type="ORF">H257_10046</name>
</gene>